<evidence type="ECO:0000313" key="2">
    <source>
        <dbReference type="Proteomes" id="UP000481109"/>
    </source>
</evidence>
<dbReference type="Proteomes" id="UP000481109">
    <property type="component" value="Unassembled WGS sequence"/>
</dbReference>
<reference evidence="1 2" key="1">
    <citation type="submission" date="2020-02" db="EMBL/GenBank/DDBJ databases">
        <title>Whole-genome analyses of novel actinobacteria.</title>
        <authorList>
            <person name="Sahin N."/>
            <person name="Tokatli A."/>
        </authorList>
    </citation>
    <scope>NUCLEOTIDE SEQUENCE [LARGE SCALE GENOMIC DNA]</scope>
    <source>
        <strain evidence="1 2">YC504</strain>
    </source>
</reference>
<gene>
    <name evidence="1" type="ORF">G6045_28285</name>
</gene>
<accession>A0A6G4XQP6</accession>
<sequence>MDTAAVVEASQDPAGWGLDLARSVIAVVVWLREHWWLLVAISASLWAGGEVLVRHLAAKASQKRMALELYPAKHFEPSLEEIFRRGIQLARASGMQPWWAPRRSKVVRLAFRADGTSPFRTRVEGPAGAERLLTISAFGPDVRIEKAEPLLDEQREHVVRAECVVRGDPIATLREVPLEPDPLQPLIDGVADLRADLGDLAEICIDLQKAPKWALRTRRFQALATARQRERREAEQAARWARRDAAVIDDSIGHQMQRLFARGRTAQAGGRGLVMPSPHRLDRDEALGKLAESAQLVRVQILVKCSSNTQGRAQARMARVMAGLDVFGERAQLSPRGFTFGPLRVGADRWPFLTSFEQRWATGQCRAPRPNWLRLDELTGLFKPPTRHARLPVLEAELPTFDFDDPKLLLQGVYRGPDGRRRLVATRAEQTLFEVAVGKAGGGKTERALAQAISVAHGGGGLLFIDPHRDSWARASTFLAHEKLAQRIALIDLTVAGDEARVSSWNPIDMHRHPAGVQVADAVVDAFATMLGWQDVEAPRALTILTEAVSVLVAVNQAACQQDRAQDQATLFHIRPLLTDAGFRTACLTVAGSRLDADTHAWWTSTFPTLPLDAFNVILNPLGRLGRNPVTRAFLGQGVGTYNIRAAMDAGMVIWVCTPGNTPNDRLLLTMLARDLLRAGRSRRDTPEDQRRPFRLYFDELITLTGASPETFAEMVEEFRKFKLRVHGMTQLLARLPRPVQLSLLQNASSLSTTTGSRAAIAAITAEWGDSPSPERVVALDQFRHYASFTVDGRRIGPLLLEGPHLDDDLKRWARPAHRPALEHAALANAQAQPIDKAAATADSQLDRLRAFVTQAAGQIDLNKQTDRRTEGYA</sequence>
<organism evidence="1 2">
    <name type="scientific">Streptomyces mesophilus</name>
    <dbReference type="NCBI Taxonomy" id="1775132"/>
    <lineage>
        <taxon>Bacteria</taxon>
        <taxon>Bacillati</taxon>
        <taxon>Actinomycetota</taxon>
        <taxon>Actinomycetes</taxon>
        <taxon>Kitasatosporales</taxon>
        <taxon>Streptomycetaceae</taxon>
        <taxon>Streptomyces</taxon>
    </lineage>
</organism>
<dbReference type="SUPFAM" id="SSF52540">
    <property type="entry name" value="P-loop containing nucleoside triphosphate hydrolases"/>
    <property type="match status" value="1"/>
</dbReference>
<protein>
    <submittedName>
        <fullName evidence="1">ATP/GTP-binding protein</fullName>
    </submittedName>
</protein>
<comment type="caution">
    <text evidence="1">The sequence shown here is derived from an EMBL/GenBank/DDBJ whole genome shotgun (WGS) entry which is preliminary data.</text>
</comment>
<dbReference type="RefSeq" id="WP_165334960.1">
    <property type="nucleotide sequence ID" value="NZ_JAAKZW010000155.1"/>
</dbReference>
<dbReference type="AlphaFoldDB" id="A0A6G4XQP6"/>
<dbReference type="Gene3D" id="3.40.50.300">
    <property type="entry name" value="P-loop containing nucleotide triphosphate hydrolases"/>
    <property type="match status" value="1"/>
</dbReference>
<name>A0A6G4XQP6_9ACTN</name>
<evidence type="ECO:0000313" key="1">
    <source>
        <dbReference type="EMBL" id="NGO79522.1"/>
    </source>
</evidence>
<dbReference type="InterPro" id="IPR027417">
    <property type="entry name" value="P-loop_NTPase"/>
</dbReference>
<keyword evidence="2" id="KW-1185">Reference proteome</keyword>
<proteinExistence type="predicted"/>
<dbReference type="EMBL" id="JAAKZW010000155">
    <property type="protein sequence ID" value="NGO79522.1"/>
    <property type="molecule type" value="Genomic_DNA"/>
</dbReference>